<feature type="region of interest" description="Disordered" evidence="9">
    <location>
        <begin position="1"/>
        <end position="31"/>
    </location>
</feature>
<evidence type="ECO:0000313" key="11">
    <source>
        <dbReference type="EMBL" id="TPQ17231.1"/>
    </source>
</evidence>
<dbReference type="PROSITE" id="PS51779">
    <property type="entry name" value="POTRA"/>
    <property type="match status" value="1"/>
</dbReference>
<comment type="function">
    <text evidence="8">Essential cell division protein.</text>
</comment>
<reference evidence="11 12" key="1">
    <citation type="submission" date="2019-06" db="EMBL/GenBank/DDBJ databases">
        <title>Streptomyces sporangiiformans sp. nov., a novel actinomycete isolated from soil in Mount Song.</title>
        <authorList>
            <person name="Han L."/>
        </authorList>
    </citation>
    <scope>NUCLEOTIDE SEQUENCE [LARGE SCALE GENOMIC DNA]</scope>
    <source>
        <strain evidence="11 12">NEAU-SSA 1</strain>
    </source>
</reference>
<feature type="domain" description="POTRA" evidence="10">
    <location>
        <begin position="64"/>
        <end position="133"/>
    </location>
</feature>
<dbReference type="InterPro" id="IPR050487">
    <property type="entry name" value="FtsQ_DivIB"/>
</dbReference>
<evidence type="ECO:0000256" key="5">
    <source>
        <dbReference type="ARBA" id="ARBA00022989"/>
    </source>
</evidence>
<dbReference type="Gene3D" id="3.10.20.310">
    <property type="entry name" value="membrane protein fhac"/>
    <property type="match status" value="1"/>
</dbReference>
<dbReference type="GO" id="GO:0043093">
    <property type="term" value="P:FtsZ-dependent cytokinesis"/>
    <property type="evidence" value="ECO:0007669"/>
    <property type="project" value="UniProtKB-UniRule"/>
</dbReference>
<evidence type="ECO:0000256" key="6">
    <source>
        <dbReference type="ARBA" id="ARBA00023136"/>
    </source>
</evidence>
<evidence type="ECO:0000256" key="7">
    <source>
        <dbReference type="ARBA" id="ARBA00023306"/>
    </source>
</evidence>
<dbReference type="GO" id="GO:0005886">
    <property type="term" value="C:plasma membrane"/>
    <property type="evidence" value="ECO:0007669"/>
    <property type="project" value="UniProtKB-SubCell"/>
</dbReference>
<keyword evidence="7 8" id="KW-0131">Cell cycle</keyword>
<evidence type="ECO:0000313" key="12">
    <source>
        <dbReference type="Proteomes" id="UP000317378"/>
    </source>
</evidence>
<proteinExistence type="inferred from homology"/>
<keyword evidence="12" id="KW-1185">Reference proteome</keyword>
<evidence type="ECO:0000256" key="9">
    <source>
        <dbReference type="SAM" id="MobiDB-lite"/>
    </source>
</evidence>
<comment type="similarity">
    <text evidence="8">Belongs to the FtsQ/DivIB family. FtsQ subfamily.</text>
</comment>
<dbReference type="EMBL" id="VCHX02000301">
    <property type="protein sequence ID" value="TPQ17231.1"/>
    <property type="molecule type" value="Genomic_DNA"/>
</dbReference>
<name>A0A505DIV2_9ACTN</name>
<comment type="subcellular location">
    <subcellularLocation>
        <location evidence="8">Cell membrane</location>
        <topology evidence="8">Single-pass type II membrane protein</topology>
    </subcellularLocation>
    <subcellularLocation>
        <location evidence="1">Membrane</location>
    </subcellularLocation>
    <text evidence="8">Localizes to the division septum.</text>
</comment>
<comment type="caution">
    <text evidence="11">The sequence shown here is derived from an EMBL/GenBank/DDBJ whole genome shotgun (WGS) entry which is preliminary data.</text>
</comment>
<dbReference type="AlphaFoldDB" id="A0A505DIV2"/>
<keyword evidence="6 8" id="KW-0472">Membrane</keyword>
<dbReference type="InterPro" id="IPR013685">
    <property type="entry name" value="POTRA_FtsQ_type"/>
</dbReference>
<evidence type="ECO:0000256" key="1">
    <source>
        <dbReference type="ARBA" id="ARBA00004370"/>
    </source>
</evidence>
<evidence type="ECO:0000256" key="4">
    <source>
        <dbReference type="ARBA" id="ARBA00022692"/>
    </source>
</evidence>
<feature type="transmembrane region" description="Helical" evidence="8">
    <location>
        <begin position="40"/>
        <end position="59"/>
    </location>
</feature>
<keyword evidence="4 8" id="KW-0812">Transmembrane</keyword>
<accession>A0A505DIV2</accession>
<evidence type="ECO:0000256" key="2">
    <source>
        <dbReference type="ARBA" id="ARBA00022475"/>
    </source>
</evidence>
<evidence type="ECO:0000256" key="8">
    <source>
        <dbReference type="HAMAP-Rule" id="MF_00911"/>
    </source>
</evidence>
<keyword evidence="5 8" id="KW-1133">Transmembrane helix</keyword>
<dbReference type="Pfam" id="PF08478">
    <property type="entry name" value="POTRA_1"/>
    <property type="match status" value="1"/>
</dbReference>
<dbReference type="InterPro" id="IPR034746">
    <property type="entry name" value="POTRA"/>
</dbReference>
<evidence type="ECO:0000259" key="10">
    <source>
        <dbReference type="PROSITE" id="PS51779"/>
    </source>
</evidence>
<protein>
    <recommendedName>
        <fullName evidence="8">Cell division protein FtsQ</fullName>
    </recommendedName>
</protein>
<dbReference type="PANTHER" id="PTHR37820">
    <property type="entry name" value="CELL DIVISION PROTEIN DIVIB"/>
    <property type="match status" value="1"/>
</dbReference>
<evidence type="ECO:0000256" key="3">
    <source>
        <dbReference type="ARBA" id="ARBA00022618"/>
    </source>
</evidence>
<dbReference type="GO" id="GO:0090529">
    <property type="term" value="P:cell septum assembly"/>
    <property type="evidence" value="ECO:0007669"/>
    <property type="project" value="InterPro"/>
</dbReference>
<dbReference type="RefSeq" id="WP_119105024.1">
    <property type="nucleotide sequence ID" value="NZ_QXMJ01000301.1"/>
</dbReference>
<keyword evidence="3 8" id="KW-0132">Cell division</keyword>
<dbReference type="PANTHER" id="PTHR37820:SF1">
    <property type="entry name" value="CELL DIVISION PROTEIN FTSQ"/>
    <property type="match status" value="1"/>
</dbReference>
<dbReference type="GO" id="GO:0032153">
    <property type="term" value="C:cell division site"/>
    <property type="evidence" value="ECO:0007669"/>
    <property type="project" value="UniProtKB-UniRule"/>
</dbReference>
<organism evidence="11 12">
    <name type="scientific">Streptomyces sporangiiformans</name>
    <dbReference type="NCBI Taxonomy" id="2315329"/>
    <lineage>
        <taxon>Bacteria</taxon>
        <taxon>Bacillati</taxon>
        <taxon>Actinomycetota</taxon>
        <taxon>Actinomycetes</taxon>
        <taxon>Kitasatosporales</taxon>
        <taxon>Streptomycetaceae</taxon>
        <taxon>Streptomyces</taxon>
    </lineage>
</organism>
<dbReference type="OrthoDB" id="9790760at2"/>
<sequence length="282" mass="30470">MAGPTTAERGERERVGSGPPRPPRLRRLPRLKRPPRPRTLIILLVCVALLGTGGVWVLYGSQWLRVERVSASGTRVLTAQQVLQAADVPVGSPMISVDTDAIEARLRRKLPRIDSVDVVRSWPQGIGLKVIERTPVVIIENTEKRGNFVEVDAKGVRYATVSRAPKGVPALELPAPLSAARPSSQTSSQSASLRRFGIDRLVREAVRVAGSLPPAVARDTRTVKVRSYDSISLELRGNRTVAWGNGEEGRAKARALTALMKAAPEARYFDVSVPTAPASSGS</sequence>
<dbReference type="Proteomes" id="UP000317378">
    <property type="component" value="Unassembled WGS sequence"/>
</dbReference>
<keyword evidence="2 8" id="KW-1003">Cell membrane</keyword>
<dbReference type="HAMAP" id="MF_00911">
    <property type="entry name" value="FtsQ_subfam"/>
    <property type="match status" value="1"/>
</dbReference>
<gene>
    <name evidence="8" type="primary">ftsQ</name>
    <name evidence="11" type="ORF">FGD71_037545</name>
</gene>
<dbReference type="InterPro" id="IPR026579">
    <property type="entry name" value="FtsQ"/>
</dbReference>